<dbReference type="FunCoup" id="A0A3Q7EKW4">
    <property type="interactions" value="3269"/>
</dbReference>
<dbReference type="OMA" id="PTWQSTY"/>
<protein>
    <recommendedName>
        <fullName evidence="2">Peroxisomal membrane protein PEX16</fullName>
    </recommendedName>
</protein>
<keyword evidence="2" id="KW-0576">Peroxisome</keyword>
<dbReference type="InParanoid" id="A0A3Q7EKW4"/>
<dbReference type="RefSeq" id="XP_004229863.1">
    <property type="nucleotide sequence ID" value="XM_004229815.5"/>
</dbReference>
<evidence type="ECO:0000313" key="4">
    <source>
        <dbReference type="Proteomes" id="UP000004994"/>
    </source>
</evidence>
<evidence type="ECO:0000256" key="2">
    <source>
        <dbReference type="RuleBase" id="RU365003"/>
    </source>
</evidence>
<proteinExistence type="inferred from homology"/>
<comment type="similarity">
    <text evidence="1 2">Belongs to the peroxin-16 family.</text>
</comment>
<dbReference type="STRING" id="4081.A0A3Q7EKW4"/>
<keyword evidence="2" id="KW-0962">Peroxisome biogenesis</keyword>
<dbReference type="InterPro" id="IPR013919">
    <property type="entry name" value="Pex16"/>
</dbReference>
<sequence length="368" mass="41792">MEAYKRWVRRNRDYVRQLSSLASGMTWLLPERFATSEIGPEAVSSILGMVTTVNEHIIETTPTSGVHTSSAETSFLPLSLCLTLLRDLETLIEVVAEQLYGEDKKWNLIALTEAAKVCVRLAVFRTTGYKLLLQGGETENLEHLDDLSPPGNMGHLRKPIQNQGLGVSHPQGLNSWNLEGRAMSALSRFGQNARMVSEPTWLRRVQQQQAILEPPAKIIRNPSLSTFLSEKGIRGGLFVTGETMFVLRPLIYVLLVRKYGTRSWFPWFISLAVDLIGNSMLSATTMSQDSRKDQHFQFSKSEKDEVKRRKLLWVLYLMRDPFFSKYTRRRLESTQKTVEPVPVVGFFAEKLIELLIGAQTRYTYMSGS</sequence>
<gene>
    <name evidence="3" type="primary">LOC101266867</name>
</gene>
<name>A0A3Q7EKW4_SOLLC</name>
<dbReference type="GeneID" id="101266867"/>
<dbReference type="AlphaFoldDB" id="A0A3Q7EKW4"/>
<dbReference type="Gramene" id="Solyc01g091900.3.1">
    <property type="protein sequence ID" value="Solyc01g091900.3.1"/>
    <property type="gene ID" value="Solyc01g091900.3"/>
</dbReference>
<dbReference type="GO" id="GO:0005778">
    <property type="term" value="C:peroxisomal membrane"/>
    <property type="evidence" value="ECO:0000318"/>
    <property type="project" value="GO_Central"/>
</dbReference>
<dbReference type="EnsemblPlants" id="Solyc01g091900.3.1">
    <property type="protein sequence ID" value="Solyc01g091900.3.1"/>
    <property type="gene ID" value="Solyc01g091900.3"/>
</dbReference>
<dbReference type="PANTHER" id="PTHR13299:SF0">
    <property type="entry name" value="PEROXISOMAL MEMBRANE PROTEIN PEX16"/>
    <property type="match status" value="1"/>
</dbReference>
<dbReference type="Proteomes" id="UP000004994">
    <property type="component" value="Chromosome 1"/>
</dbReference>
<dbReference type="PANTHER" id="PTHR13299">
    <property type="entry name" value="PEROXISOMAL MEMBRANE PROTEIN PEX16"/>
    <property type="match status" value="1"/>
</dbReference>
<dbReference type="Pfam" id="PF08610">
    <property type="entry name" value="Pex16"/>
    <property type="match status" value="1"/>
</dbReference>
<keyword evidence="4" id="KW-1185">Reference proteome</keyword>
<accession>A0A3Q7EKW4</accession>
<dbReference type="PaxDb" id="4081-Solyc01g091900.2.1"/>
<organism evidence="3">
    <name type="scientific">Solanum lycopersicum</name>
    <name type="common">Tomato</name>
    <name type="synonym">Lycopersicon esculentum</name>
    <dbReference type="NCBI Taxonomy" id="4081"/>
    <lineage>
        <taxon>Eukaryota</taxon>
        <taxon>Viridiplantae</taxon>
        <taxon>Streptophyta</taxon>
        <taxon>Embryophyta</taxon>
        <taxon>Tracheophyta</taxon>
        <taxon>Spermatophyta</taxon>
        <taxon>Magnoliopsida</taxon>
        <taxon>eudicotyledons</taxon>
        <taxon>Gunneridae</taxon>
        <taxon>Pentapetalae</taxon>
        <taxon>asterids</taxon>
        <taxon>lamiids</taxon>
        <taxon>Solanales</taxon>
        <taxon>Solanaceae</taxon>
        <taxon>Solanoideae</taxon>
        <taxon>Solaneae</taxon>
        <taxon>Solanum</taxon>
        <taxon>Solanum subgen. Lycopersicon</taxon>
    </lineage>
</organism>
<evidence type="ECO:0000313" key="3">
    <source>
        <dbReference type="EnsemblPlants" id="Solyc01g091900.3.1"/>
    </source>
</evidence>
<reference evidence="3" key="2">
    <citation type="submission" date="2019-01" db="UniProtKB">
        <authorList>
            <consortium name="EnsemblPlants"/>
        </authorList>
    </citation>
    <scope>IDENTIFICATION</scope>
    <source>
        <strain evidence="3">cv. Heinz 1706</strain>
    </source>
</reference>
<reference evidence="3" key="1">
    <citation type="journal article" date="2012" name="Nature">
        <title>The tomato genome sequence provides insights into fleshy fruit evolution.</title>
        <authorList>
            <consortium name="Tomato Genome Consortium"/>
        </authorList>
    </citation>
    <scope>NUCLEOTIDE SEQUENCE [LARGE SCALE GENOMIC DNA]</scope>
    <source>
        <strain evidence="3">cv. Heinz 1706</strain>
    </source>
</reference>
<dbReference type="KEGG" id="sly:101266867"/>
<evidence type="ECO:0000256" key="1">
    <source>
        <dbReference type="ARBA" id="ARBA00009505"/>
    </source>
</evidence>
<dbReference type="OrthoDB" id="2021143at2759"/>
<comment type="subcellular location">
    <subcellularLocation>
        <location evidence="2">Peroxisome membrane</location>
    </subcellularLocation>
</comment>
<dbReference type="GO" id="GO:0007031">
    <property type="term" value="P:peroxisome organization"/>
    <property type="evidence" value="ECO:0000318"/>
    <property type="project" value="GO_Central"/>
</dbReference>